<keyword evidence="4" id="KW-1185">Reference proteome</keyword>
<dbReference type="Pfam" id="PF20151">
    <property type="entry name" value="DUF6533"/>
    <property type="match status" value="1"/>
</dbReference>
<dbReference type="InterPro" id="IPR045340">
    <property type="entry name" value="DUF6533"/>
</dbReference>
<feature type="transmembrane region" description="Helical" evidence="1">
    <location>
        <begin position="156"/>
        <end position="181"/>
    </location>
</feature>
<feature type="transmembrane region" description="Helical" evidence="1">
    <location>
        <begin position="48"/>
        <end position="70"/>
    </location>
</feature>
<gene>
    <name evidence="3" type="ORF">PAXRUDRAFT_602717</name>
</gene>
<feature type="domain" description="DUF6533" evidence="2">
    <location>
        <begin position="12"/>
        <end position="58"/>
    </location>
</feature>
<evidence type="ECO:0000313" key="3">
    <source>
        <dbReference type="EMBL" id="KIK92001.1"/>
    </source>
</evidence>
<feature type="transmembrane region" description="Helical" evidence="1">
    <location>
        <begin position="82"/>
        <end position="101"/>
    </location>
</feature>
<keyword evidence="1" id="KW-0812">Transmembrane</keyword>
<dbReference type="Proteomes" id="UP000054538">
    <property type="component" value="Unassembled WGS sequence"/>
</dbReference>
<sequence length="282" mass="31720">MNSLQALFTANCFKVSLAALFIFDYFYKLEHEVAFIWSRKGWSIGKALFVPTRYIPFIIIPLTLFSSFAANPNFHTCGTLQYIIGVLGIVGITLSEVAFALRAYAMWNRNRAILVIYCCVAAVYVAALVFVLQSFLPSVKFGEPPLAIIPGCYRTSAGSIIFAALVVFMFAEAVTTALTLYRAYWYFRHTPNALVQNMTRDGLFYCISMFSMSAANVFLIFLVPVPYSDMIAVYQSVMHTILAARMQLHLRKVDQHTYIVNQFAEESLAPISFTRSAFLADI</sequence>
<dbReference type="InParanoid" id="A0A0D0DTP4"/>
<dbReference type="EMBL" id="KN825325">
    <property type="protein sequence ID" value="KIK92001.1"/>
    <property type="molecule type" value="Genomic_DNA"/>
</dbReference>
<protein>
    <recommendedName>
        <fullName evidence="2">DUF6533 domain-containing protein</fullName>
    </recommendedName>
</protein>
<feature type="transmembrane region" description="Helical" evidence="1">
    <location>
        <begin position="113"/>
        <end position="136"/>
    </location>
</feature>
<accession>A0A0D0DTP4</accession>
<proteinExistence type="predicted"/>
<feature type="transmembrane region" description="Helical" evidence="1">
    <location>
        <begin position="202"/>
        <end position="225"/>
    </location>
</feature>
<name>A0A0D0DTP4_9AGAM</name>
<feature type="transmembrane region" description="Helical" evidence="1">
    <location>
        <begin position="6"/>
        <end position="27"/>
    </location>
</feature>
<keyword evidence="1" id="KW-0472">Membrane</keyword>
<evidence type="ECO:0000259" key="2">
    <source>
        <dbReference type="Pfam" id="PF20151"/>
    </source>
</evidence>
<dbReference type="HOGENOM" id="CLU_035509_11_2_1"/>
<evidence type="ECO:0000313" key="4">
    <source>
        <dbReference type="Proteomes" id="UP000054538"/>
    </source>
</evidence>
<reference evidence="4" key="2">
    <citation type="submission" date="2015-01" db="EMBL/GenBank/DDBJ databases">
        <title>Evolutionary Origins and Diversification of the Mycorrhizal Mutualists.</title>
        <authorList>
            <consortium name="DOE Joint Genome Institute"/>
            <consortium name="Mycorrhizal Genomics Consortium"/>
            <person name="Kohler A."/>
            <person name="Kuo A."/>
            <person name="Nagy L.G."/>
            <person name="Floudas D."/>
            <person name="Copeland A."/>
            <person name="Barry K.W."/>
            <person name="Cichocki N."/>
            <person name="Veneault-Fourrey C."/>
            <person name="LaButti K."/>
            <person name="Lindquist E.A."/>
            <person name="Lipzen A."/>
            <person name="Lundell T."/>
            <person name="Morin E."/>
            <person name="Murat C."/>
            <person name="Riley R."/>
            <person name="Ohm R."/>
            <person name="Sun H."/>
            <person name="Tunlid A."/>
            <person name="Henrissat B."/>
            <person name="Grigoriev I.V."/>
            <person name="Hibbett D.S."/>
            <person name="Martin F."/>
        </authorList>
    </citation>
    <scope>NUCLEOTIDE SEQUENCE [LARGE SCALE GENOMIC DNA]</scope>
    <source>
        <strain evidence="4">Ve08.2h10</strain>
    </source>
</reference>
<organism evidence="3 4">
    <name type="scientific">Paxillus rubicundulus Ve08.2h10</name>
    <dbReference type="NCBI Taxonomy" id="930991"/>
    <lineage>
        <taxon>Eukaryota</taxon>
        <taxon>Fungi</taxon>
        <taxon>Dikarya</taxon>
        <taxon>Basidiomycota</taxon>
        <taxon>Agaricomycotina</taxon>
        <taxon>Agaricomycetes</taxon>
        <taxon>Agaricomycetidae</taxon>
        <taxon>Boletales</taxon>
        <taxon>Paxilineae</taxon>
        <taxon>Paxillaceae</taxon>
        <taxon>Paxillus</taxon>
    </lineage>
</organism>
<keyword evidence="1" id="KW-1133">Transmembrane helix</keyword>
<dbReference type="AlphaFoldDB" id="A0A0D0DTP4"/>
<evidence type="ECO:0000256" key="1">
    <source>
        <dbReference type="SAM" id="Phobius"/>
    </source>
</evidence>
<reference evidence="3 4" key="1">
    <citation type="submission" date="2014-04" db="EMBL/GenBank/DDBJ databases">
        <authorList>
            <consortium name="DOE Joint Genome Institute"/>
            <person name="Kuo A."/>
            <person name="Kohler A."/>
            <person name="Jargeat P."/>
            <person name="Nagy L.G."/>
            <person name="Floudas D."/>
            <person name="Copeland A."/>
            <person name="Barry K.W."/>
            <person name="Cichocki N."/>
            <person name="Veneault-Fourrey C."/>
            <person name="LaButti K."/>
            <person name="Lindquist E.A."/>
            <person name="Lipzen A."/>
            <person name="Lundell T."/>
            <person name="Morin E."/>
            <person name="Murat C."/>
            <person name="Sun H."/>
            <person name="Tunlid A."/>
            <person name="Henrissat B."/>
            <person name="Grigoriev I.V."/>
            <person name="Hibbett D.S."/>
            <person name="Martin F."/>
            <person name="Nordberg H.P."/>
            <person name="Cantor M.N."/>
            <person name="Hua S.X."/>
        </authorList>
    </citation>
    <scope>NUCLEOTIDE SEQUENCE [LARGE SCALE GENOMIC DNA]</scope>
    <source>
        <strain evidence="3 4">Ve08.2h10</strain>
    </source>
</reference>
<dbReference type="OrthoDB" id="2993276at2759"/>